<dbReference type="STRING" id="578458.D8Q423"/>
<feature type="transmembrane region" description="Helical" evidence="10">
    <location>
        <begin position="164"/>
        <end position="185"/>
    </location>
</feature>
<gene>
    <name evidence="12" type="ORF">SCHCODRAFT_67794</name>
</gene>
<dbReference type="OMA" id="YQEEWIP"/>
<keyword evidence="3 11" id="KW-0732">Signal</keyword>
<dbReference type="PANTHER" id="PTHR12924">
    <property type="entry name" value="TRANSLOCON-ASSOCIATED PROTEIN, ALPHA SUBUNIT"/>
    <property type="match status" value="1"/>
</dbReference>
<evidence type="ECO:0000256" key="4">
    <source>
        <dbReference type="ARBA" id="ARBA00022824"/>
    </source>
</evidence>
<feature type="signal peptide" evidence="11">
    <location>
        <begin position="1"/>
        <end position="20"/>
    </location>
</feature>
<evidence type="ECO:0000256" key="7">
    <source>
        <dbReference type="ARBA" id="ARBA00037565"/>
    </source>
</evidence>
<evidence type="ECO:0000256" key="2">
    <source>
        <dbReference type="ARBA" id="ARBA00022692"/>
    </source>
</evidence>
<dbReference type="InterPro" id="IPR005595">
    <property type="entry name" value="TRAP_alpha"/>
</dbReference>
<evidence type="ECO:0000256" key="11">
    <source>
        <dbReference type="SAM" id="SignalP"/>
    </source>
</evidence>
<comment type="similarity">
    <text evidence="8">Belongs to the IRC22 family.</text>
</comment>
<name>D8Q423_SCHCM</name>
<organism evidence="13">
    <name type="scientific">Schizophyllum commune (strain H4-8 / FGSC 9210)</name>
    <name type="common">Split gill fungus</name>
    <dbReference type="NCBI Taxonomy" id="578458"/>
    <lineage>
        <taxon>Eukaryota</taxon>
        <taxon>Fungi</taxon>
        <taxon>Dikarya</taxon>
        <taxon>Basidiomycota</taxon>
        <taxon>Agaricomycotina</taxon>
        <taxon>Agaricomycetes</taxon>
        <taxon>Agaricomycetidae</taxon>
        <taxon>Agaricales</taxon>
        <taxon>Schizophyllaceae</taxon>
        <taxon>Schizophyllum</taxon>
    </lineage>
</organism>
<keyword evidence="13" id="KW-1185">Reference proteome</keyword>
<evidence type="ECO:0000313" key="13">
    <source>
        <dbReference type="Proteomes" id="UP000007431"/>
    </source>
</evidence>
<dbReference type="Proteomes" id="UP000007431">
    <property type="component" value="Unassembled WGS sequence"/>
</dbReference>
<comment type="subcellular location">
    <subcellularLocation>
        <location evidence="1">Endoplasmic reticulum membrane</location>
        <topology evidence="1">Single-pass type I membrane protein</topology>
    </subcellularLocation>
</comment>
<dbReference type="PANTHER" id="PTHR12924:SF0">
    <property type="entry name" value="TRANSLOCON-ASSOCIATED PROTEIN SUBUNIT ALPHA"/>
    <property type="match status" value="1"/>
</dbReference>
<dbReference type="KEGG" id="scm:SCHCO_02627148"/>
<sequence>MRFHLYLGAALSFLTLGVFAQSAETETEQKTFTVTGPLVAVSAFWPEENPFGQIVNGEKNLLVINVENKSDKNVTLLNIAGSVTKPDSGALIRNLTTFPYGVSLVESVGLKLPYEFFSEFKTGDIRLNVWLDYAADDTVYRVSAFEDIVQVVEPELSFFDFKLWTTYLIVAGILGTAGYLTYLSYAPPPKRQRTKKSSVSTPVSVTATGAGGYQEEWVPEHHLKKTKAGRKGAASGDELSGGETSGAEGKKRKGRK</sequence>
<evidence type="ECO:0000256" key="8">
    <source>
        <dbReference type="ARBA" id="ARBA00038311"/>
    </source>
</evidence>
<evidence type="ECO:0000256" key="1">
    <source>
        <dbReference type="ARBA" id="ARBA00004115"/>
    </source>
</evidence>
<evidence type="ECO:0000256" key="9">
    <source>
        <dbReference type="SAM" id="MobiDB-lite"/>
    </source>
</evidence>
<proteinExistence type="inferred from homology"/>
<reference evidence="12 13" key="1">
    <citation type="journal article" date="2010" name="Nat. Biotechnol.">
        <title>Genome sequence of the model mushroom Schizophyllum commune.</title>
        <authorList>
            <person name="Ohm R.A."/>
            <person name="de Jong J.F."/>
            <person name="Lugones L.G."/>
            <person name="Aerts A."/>
            <person name="Kothe E."/>
            <person name="Stajich J.E."/>
            <person name="de Vries R.P."/>
            <person name="Record E."/>
            <person name="Levasseur A."/>
            <person name="Baker S.E."/>
            <person name="Bartholomew K.A."/>
            <person name="Coutinho P.M."/>
            <person name="Erdmann S."/>
            <person name="Fowler T.J."/>
            <person name="Gathman A.C."/>
            <person name="Lombard V."/>
            <person name="Henrissat B."/>
            <person name="Knabe N."/>
            <person name="Kuees U."/>
            <person name="Lilly W.W."/>
            <person name="Lindquist E."/>
            <person name="Lucas S."/>
            <person name="Magnuson J.K."/>
            <person name="Piumi F."/>
            <person name="Raudaskoski M."/>
            <person name="Salamov A."/>
            <person name="Schmutz J."/>
            <person name="Schwarze F.W.M.R."/>
            <person name="vanKuyk P.A."/>
            <person name="Horton J.S."/>
            <person name="Grigoriev I.V."/>
            <person name="Woesten H.A.B."/>
        </authorList>
    </citation>
    <scope>NUCLEOTIDE SEQUENCE [LARGE SCALE GENOMIC DNA]</scope>
    <source>
        <strain evidence="13">H4-8 / FGSC 9210</strain>
    </source>
</reference>
<evidence type="ECO:0000313" key="12">
    <source>
        <dbReference type="EMBL" id="EFI96721.1"/>
    </source>
</evidence>
<protein>
    <recommendedName>
        <fullName evidence="14">Translocon-associated protein subunit alpha</fullName>
    </recommendedName>
</protein>
<evidence type="ECO:0000256" key="3">
    <source>
        <dbReference type="ARBA" id="ARBA00022729"/>
    </source>
</evidence>
<dbReference type="InParanoid" id="D8Q423"/>
<dbReference type="HOGENOM" id="CLU_068820_1_0_1"/>
<feature type="region of interest" description="Disordered" evidence="9">
    <location>
        <begin position="189"/>
        <end position="256"/>
    </location>
</feature>
<dbReference type="Pfam" id="PF03896">
    <property type="entry name" value="TRAP_alpha"/>
    <property type="match status" value="1"/>
</dbReference>
<keyword evidence="4" id="KW-0256">Endoplasmic reticulum</keyword>
<dbReference type="EMBL" id="GL377306">
    <property type="protein sequence ID" value="EFI96721.1"/>
    <property type="molecule type" value="Genomic_DNA"/>
</dbReference>
<evidence type="ECO:0000256" key="5">
    <source>
        <dbReference type="ARBA" id="ARBA00022989"/>
    </source>
</evidence>
<evidence type="ECO:0000256" key="10">
    <source>
        <dbReference type="SAM" id="Phobius"/>
    </source>
</evidence>
<evidence type="ECO:0008006" key="14">
    <source>
        <dbReference type="Google" id="ProtNLM"/>
    </source>
</evidence>
<keyword evidence="6 10" id="KW-0472">Membrane</keyword>
<comment type="function">
    <text evidence="7">Is probably involved in a pathway contributing to genomic integrity.</text>
</comment>
<evidence type="ECO:0000256" key="6">
    <source>
        <dbReference type="ARBA" id="ARBA00023136"/>
    </source>
</evidence>
<feature type="chain" id="PRO_5003120582" description="Translocon-associated protein subunit alpha" evidence="11">
    <location>
        <begin position="21"/>
        <end position="256"/>
    </location>
</feature>
<dbReference type="RefSeq" id="XP_003031624.1">
    <property type="nucleotide sequence ID" value="XM_003031578.1"/>
</dbReference>
<dbReference type="GO" id="GO:0005789">
    <property type="term" value="C:endoplasmic reticulum membrane"/>
    <property type="evidence" value="ECO:0007669"/>
    <property type="project" value="UniProtKB-SubCell"/>
</dbReference>
<dbReference type="GeneID" id="9589402"/>
<feature type="compositionally biased region" description="Low complexity" evidence="9">
    <location>
        <begin position="197"/>
        <end position="208"/>
    </location>
</feature>
<keyword evidence="5 10" id="KW-1133">Transmembrane helix</keyword>
<dbReference type="eggNOG" id="ENOG502S7BF">
    <property type="taxonomic scope" value="Eukaryota"/>
</dbReference>
<dbReference type="VEuPathDB" id="FungiDB:SCHCODRAFT_02627148"/>
<keyword evidence="2 10" id="KW-0812">Transmembrane</keyword>
<dbReference type="OrthoDB" id="1926781at2759"/>
<dbReference type="AlphaFoldDB" id="D8Q423"/>
<accession>D8Q423</accession>